<evidence type="ECO:0000313" key="3">
    <source>
        <dbReference type="Proteomes" id="UP000789342"/>
    </source>
</evidence>
<dbReference type="InterPro" id="IPR058934">
    <property type="entry name" value="YMC020W-like"/>
</dbReference>
<protein>
    <submittedName>
        <fullName evidence="2">16561_t:CDS:1</fullName>
    </submittedName>
</protein>
<comment type="caution">
    <text evidence="2">The sequence shown here is derived from an EMBL/GenBank/DDBJ whole genome shotgun (WGS) entry which is preliminary data.</text>
</comment>
<reference evidence="2" key="1">
    <citation type="submission" date="2021-06" db="EMBL/GenBank/DDBJ databases">
        <authorList>
            <person name="Kallberg Y."/>
            <person name="Tangrot J."/>
            <person name="Rosling A."/>
        </authorList>
    </citation>
    <scope>NUCLEOTIDE SEQUENCE</scope>
    <source>
        <strain evidence="2">CL551</strain>
    </source>
</reference>
<sequence length="467" mass="53288">MSIMNDVPKSMNTVDEGKAKPVVIKFSSKLKPAQTNVVLPTFDEFAINKPRKIPNSPIQQALHVINSYFFPPDKLPEGSLSKWLDKISRSTIDVKRIAIIGIHGWYPGGLLRSLFVHSQRDVSKKFCDMMTKAVLRYLSQHNINLPSDAITCIPLASEGTIESRVKLLHEDLMHNKTWCEALSLADVVFVVTHSQGTPVSTIFLSRLINEHLVDPRRQRICMLAMAGISHGPFPYMLKNFIVSYYIRASDTSKDLFEFMNPESMVAKKYYDAIKVVIKSGVKIVYVASLDDQVVPLYSGLFTGLSHPSIMRAIYIDGPLYQENDFLTNLIVFCIRLRNAGILDHGLIVQLSDVIAGSIIGEGHSLLCIEIDVYALAVRYLFETAPLERHEIKIDKFQAQHKKNPFYLPWALRRIVEDRIVTGNRSFMHEINILRKQYKEWEPTTKVMKELKFRLEPFKDAILERARL</sequence>
<name>A0A9N9C4G5_9GLOM</name>
<feature type="domain" description="YMC020W-like alpha/beta hydrolase" evidence="1">
    <location>
        <begin position="88"/>
        <end position="417"/>
    </location>
</feature>
<dbReference type="InterPro" id="IPR058933">
    <property type="entry name" value="YMC020W-like_ab_hydrolase"/>
</dbReference>
<dbReference type="OrthoDB" id="5598028at2759"/>
<accession>A0A9N9C4G5</accession>
<dbReference type="PANTHER" id="PTHR47349">
    <property type="entry name" value="CHROMOSOME 8, WHOLE GENOME SHOTGUN SEQUENCE"/>
    <property type="match status" value="1"/>
</dbReference>
<dbReference type="EMBL" id="CAJVPV010005195">
    <property type="protein sequence ID" value="CAG8586647.1"/>
    <property type="molecule type" value="Genomic_DNA"/>
</dbReference>
<proteinExistence type="predicted"/>
<dbReference type="Pfam" id="PF26147">
    <property type="entry name" value="AB_HYDROLASE_YMC0-YMC35"/>
    <property type="match status" value="1"/>
</dbReference>
<evidence type="ECO:0000313" key="2">
    <source>
        <dbReference type="EMBL" id="CAG8586647.1"/>
    </source>
</evidence>
<dbReference type="PANTHER" id="PTHR47349:SF1">
    <property type="entry name" value="AER328WP"/>
    <property type="match status" value="1"/>
</dbReference>
<evidence type="ECO:0000259" key="1">
    <source>
        <dbReference type="Pfam" id="PF26147"/>
    </source>
</evidence>
<gene>
    <name evidence="2" type="ORF">AMORRO_LOCUS7160</name>
</gene>
<dbReference type="Proteomes" id="UP000789342">
    <property type="component" value="Unassembled WGS sequence"/>
</dbReference>
<organism evidence="2 3">
    <name type="scientific">Acaulospora morrowiae</name>
    <dbReference type="NCBI Taxonomy" id="94023"/>
    <lineage>
        <taxon>Eukaryota</taxon>
        <taxon>Fungi</taxon>
        <taxon>Fungi incertae sedis</taxon>
        <taxon>Mucoromycota</taxon>
        <taxon>Glomeromycotina</taxon>
        <taxon>Glomeromycetes</taxon>
        <taxon>Diversisporales</taxon>
        <taxon>Acaulosporaceae</taxon>
        <taxon>Acaulospora</taxon>
    </lineage>
</organism>
<dbReference type="AlphaFoldDB" id="A0A9N9C4G5"/>
<keyword evidence="3" id="KW-1185">Reference proteome</keyword>